<organism evidence="2 3">
    <name type="scientific">Candidatus Portnoybacteria bacterium CG11_big_fil_rev_8_21_14_0_20_44_10</name>
    <dbReference type="NCBI Taxonomy" id="1974818"/>
    <lineage>
        <taxon>Bacteria</taxon>
        <taxon>Candidatus Portnoyibacteriota</taxon>
    </lineage>
</organism>
<reference evidence="2 3" key="1">
    <citation type="submission" date="2017-09" db="EMBL/GenBank/DDBJ databases">
        <title>Depth-based differentiation of microbial function through sediment-hosted aquifers and enrichment of novel symbionts in the deep terrestrial subsurface.</title>
        <authorList>
            <person name="Probst A.J."/>
            <person name="Ladd B."/>
            <person name="Jarett J.K."/>
            <person name="Geller-Mcgrath D.E."/>
            <person name="Sieber C.M."/>
            <person name="Emerson J.B."/>
            <person name="Anantharaman K."/>
            <person name="Thomas B.C."/>
            <person name="Malmstrom R."/>
            <person name="Stieglmeier M."/>
            <person name="Klingl A."/>
            <person name="Woyke T."/>
            <person name="Ryan C.M."/>
            <person name="Banfield J.F."/>
        </authorList>
    </citation>
    <scope>NUCLEOTIDE SEQUENCE [LARGE SCALE GENOMIC DNA]</scope>
    <source>
        <strain evidence="2">CG11_big_fil_rev_8_21_14_0_20_44_10</strain>
    </source>
</reference>
<dbReference type="Proteomes" id="UP000231550">
    <property type="component" value="Unassembled WGS sequence"/>
</dbReference>
<feature type="transmembrane region" description="Helical" evidence="1">
    <location>
        <begin position="74"/>
        <end position="97"/>
    </location>
</feature>
<evidence type="ECO:0000313" key="3">
    <source>
        <dbReference type="Proteomes" id="UP000231550"/>
    </source>
</evidence>
<keyword evidence="1" id="KW-0472">Membrane</keyword>
<protein>
    <submittedName>
        <fullName evidence="2">Uncharacterized protein</fullName>
    </submittedName>
</protein>
<dbReference type="AlphaFoldDB" id="A0A2H0KPJ5"/>
<comment type="caution">
    <text evidence="2">The sequence shown here is derived from an EMBL/GenBank/DDBJ whole genome shotgun (WGS) entry which is preliminary data.</text>
</comment>
<accession>A0A2H0KPJ5</accession>
<keyword evidence="1" id="KW-0812">Transmembrane</keyword>
<evidence type="ECO:0000256" key="1">
    <source>
        <dbReference type="SAM" id="Phobius"/>
    </source>
</evidence>
<evidence type="ECO:0000313" key="2">
    <source>
        <dbReference type="EMBL" id="PIQ74066.1"/>
    </source>
</evidence>
<feature type="transmembrane region" description="Helical" evidence="1">
    <location>
        <begin position="103"/>
        <end position="132"/>
    </location>
</feature>
<name>A0A2H0KPJ5_9BACT</name>
<proteinExistence type="predicted"/>
<feature type="transmembrane region" description="Helical" evidence="1">
    <location>
        <begin position="36"/>
        <end position="62"/>
    </location>
</feature>
<gene>
    <name evidence="2" type="ORF">COV85_04175</name>
</gene>
<sequence>MIGIILAVIWLGMGVASGAAVESVFLSAAGFLYSWYWFWAVVLGILVMVFFLAPLVAIGSSIGFLAPESPVGKLVGLCVGFTSTGTLSLMLAGRFIFRRALLIIGAYALMTSGCAFLPVMLGIIFLAVGVMWGKK</sequence>
<keyword evidence="1" id="KW-1133">Transmembrane helix</keyword>
<dbReference type="EMBL" id="PCVN01000111">
    <property type="protein sequence ID" value="PIQ74066.1"/>
    <property type="molecule type" value="Genomic_DNA"/>
</dbReference>